<protein>
    <recommendedName>
        <fullName evidence="1">DinB-like domain-containing protein</fullName>
    </recommendedName>
</protein>
<accession>A0ABU2BTI1</accession>
<dbReference type="SUPFAM" id="SSF109854">
    <property type="entry name" value="DinB/YfiT-like putative metalloenzymes"/>
    <property type="match status" value="1"/>
</dbReference>
<dbReference type="Gene3D" id="1.20.120.450">
    <property type="entry name" value="dinb family like domain"/>
    <property type="match status" value="1"/>
</dbReference>
<keyword evidence="3" id="KW-1185">Reference proteome</keyword>
<dbReference type="RefSeq" id="WP_310299732.1">
    <property type="nucleotide sequence ID" value="NZ_BAAAPS010000007.1"/>
</dbReference>
<reference evidence="2 3" key="1">
    <citation type="submission" date="2023-07" db="EMBL/GenBank/DDBJ databases">
        <title>Sequencing the genomes of 1000 actinobacteria strains.</title>
        <authorList>
            <person name="Klenk H.-P."/>
        </authorList>
    </citation>
    <scope>NUCLEOTIDE SEQUENCE [LARGE SCALE GENOMIC DNA]</scope>
    <source>
        <strain evidence="2 3">DSM 19426</strain>
    </source>
</reference>
<name>A0ABU2BTI1_9ACTN</name>
<proteinExistence type="predicted"/>
<evidence type="ECO:0000313" key="3">
    <source>
        <dbReference type="Proteomes" id="UP001183648"/>
    </source>
</evidence>
<evidence type="ECO:0000313" key="2">
    <source>
        <dbReference type="EMBL" id="MDR7361581.1"/>
    </source>
</evidence>
<evidence type="ECO:0000259" key="1">
    <source>
        <dbReference type="Pfam" id="PF12867"/>
    </source>
</evidence>
<dbReference type="InterPro" id="IPR034660">
    <property type="entry name" value="DinB/YfiT-like"/>
</dbReference>
<gene>
    <name evidence="2" type="ORF">J2S63_001134</name>
</gene>
<organism evidence="2 3">
    <name type="scientific">Nocardioides marmoribigeumensis</name>
    <dbReference type="NCBI Taxonomy" id="433649"/>
    <lineage>
        <taxon>Bacteria</taxon>
        <taxon>Bacillati</taxon>
        <taxon>Actinomycetota</taxon>
        <taxon>Actinomycetes</taxon>
        <taxon>Propionibacteriales</taxon>
        <taxon>Nocardioidaceae</taxon>
        <taxon>Nocardioides</taxon>
    </lineage>
</organism>
<dbReference type="InterPro" id="IPR024775">
    <property type="entry name" value="DinB-like"/>
</dbReference>
<dbReference type="EMBL" id="JAVDYG010000001">
    <property type="protein sequence ID" value="MDR7361581.1"/>
    <property type="molecule type" value="Genomic_DNA"/>
</dbReference>
<feature type="domain" description="DinB-like" evidence="1">
    <location>
        <begin position="55"/>
        <end position="173"/>
    </location>
</feature>
<comment type="caution">
    <text evidence="2">The sequence shown here is derived from an EMBL/GenBank/DDBJ whole genome shotgun (WGS) entry which is preliminary data.</text>
</comment>
<sequence>MTDPVTPEPDTKDWTHVLQHGCAECGFDPAHEVGATGRWIRSALPRWDAVLQRPDATTRPAPEVWSPTEYAAHVVDVFLLFRARLELMVADDAPADGARFDDWDQDATALARRYWERDPAEVAHELTVAGTALADAFDAVPEDRWDRVGLRSNGSVFTTATFAAYLRHDVEHHLWDVAG</sequence>
<dbReference type="Proteomes" id="UP001183648">
    <property type="component" value="Unassembled WGS sequence"/>
</dbReference>
<dbReference type="Pfam" id="PF12867">
    <property type="entry name" value="DinB_2"/>
    <property type="match status" value="1"/>
</dbReference>